<comment type="subcellular location">
    <subcellularLocation>
        <location evidence="1">Host membrane</location>
    </subcellularLocation>
</comment>
<dbReference type="GO" id="GO:0033644">
    <property type="term" value="C:host cell membrane"/>
    <property type="evidence" value="ECO:0007669"/>
    <property type="project" value="UniProtKB-SubCell"/>
</dbReference>
<dbReference type="Proteomes" id="UP000290849">
    <property type="component" value="Unassembled WGS sequence"/>
</dbReference>
<evidence type="ECO:0000256" key="4">
    <source>
        <dbReference type="ARBA" id="ARBA00035640"/>
    </source>
</evidence>
<organism evidence="7 8">
    <name type="scientific">Achromobacter aloeverae</name>
    <dbReference type="NCBI Taxonomy" id="1750518"/>
    <lineage>
        <taxon>Bacteria</taxon>
        <taxon>Pseudomonadati</taxon>
        <taxon>Pseudomonadota</taxon>
        <taxon>Betaproteobacteria</taxon>
        <taxon>Burkholderiales</taxon>
        <taxon>Alcaligenaceae</taxon>
        <taxon>Achromobacter</taxon>
    </lineage>
</organism>
<comment type="caution">
    <text evidence="7">The sequence shown here is derived from an EMBL/GenBank/DDBJ whole genome shotgun (WGS) entry which is preliminary data.</text>
</comment>
<evidence type="ECO:0000259" key="6">
    <source>
        <dbReference type="Pfam" id="PF04888"/>
    </source>
</evidence>
<keyword evidence="5" id="KW-1133">Transmembrane helix</keyword>
<dbReference type="InterPro" id="IPR006972">
    <property type="entry name" value="BipB-like_C"/>
</dbReference>
<feature type="transmembrane region" description="Helical" evidence="5">
    <location>
        <begin position="263"/>
        <end position="282"/>
    </location>
</feature>
<feature type="domain" description="Translocator protein BipB-like C-terminal" evidence="6">
    <location>
        <begin position="79"/>
        <end position="369"/>
    </location>
</feature>
<keyword evidence="3" id="KW-0843">Virulence</keyword>
<comment type="similarity">
    <text evidence="4">Belongs to the SctE/SipB/YopB family.</text>
</comment>
<gene>
    <name evidence="7" type="ORF">C7R54_14360</name>
</gene>
<keyword evidence="2" id="KW-1043">Host membrane</keyword>
<keyword evidence="5" id="KW-0812">Transmembrane</keyword>
<dbReference type="AlphaFoldDB" id="A0A4Q1HI39"/>
<keyword evidence="8" id="KW-1185">Reference proteome</keyword>
<evidence type="ECO:0000256" key="5">
    <source>
        <dbReference type="SAM" id="Phobius"/>
    </source>
</evidence>
<evidence type="ECO:0000256" key="3">
    <source>
        <dbReference type="ARBA" id="ARBA00023026"/>
    </source>
</evidence>
<evidence type="ECO:0000256" key="2">
    <source>
        <dbReference type="ARBA" id="ARBA00022870"/>
    </source>
</evidence>
<feature type="transmembrane region" description="Helical" evidence="5">
    <location>
        <begin position="158"/>
        <end position="178"/>
    </location>
</feature>
<evidence type="ECO:0000313" key="8">
    <source>
        <dbReference type="Proteomes" id="UP000290849"/>
    </source>
</evidence>
<proteinExistence type="inferred from homology"/>
<dbReference type="EMBL" id="PYAL01000004">
    <property type="protein sequence ID" value="RXN87779.1"/>
    <property type="molecule type" value="Genomic_DNA"/>
</dbReference>
<sequence length="403" mass="41587">MALSPLFFSAPGVPLFRDAPEGGLGALADQARMDYPALQDHDALSNANGAPALPRHYSSPEDSPWANVDFQVLLALIDNLKTMTSLAQMDSAKTSMKNRIEAKETLQNTVDAKRKEAREHQGTARKKGLFARIFGLVAQVITTIGLGIALAASVASGAGLLASPALLAMFAASALGVVEKSVQLAGKEDFSITGALCSAVTAGLKAMGMRDDLAEKVGNVIGSAIMVATVVGLINDPSTAGRLWGNAAQLVGVSKAAAEKIEMAMTVVATVGVMAFSFGNAASSMRAAGGASEMVARLGGGLTLQSVSVGADVGGNLANGLASGVGGILNGLAAWDTYQGEKLGAECYQLQSEIKIADGWNSMEADNLKRVSDNYSEWREFQTLFTQLQGDALARVASFGATA</sequence>
<feature type="transmembrane region" description="Helical" evidence="5">
    <location>
        <begin position="217"/>
        <end position="234"/>
    </location>
</feature>
<name>A0A4Q1HI39_9BURK</name>
<keyword evidence="5" id="KW-0472">Membrane</keyword>
<feature type="transmembrane region" description="Helical" evidence="5">
    <location>
        <begin position="129"/>
        <end position="152"/>
    </location>
</feature>
<accession>A0A4Q1HI39</accession>
<evidence type="ECO:0000256" key="1">
    <source>
        <dbReference type="ARBA" id="ARBA00004551"/>
    </source>
</evidence>
<protein>
    <recommendedName>
        <fullName evidence="6">Translocator protein BipB-like C-terminal domain-containing protein</fullName>
    </recommendedName>
</protein>
<dbReference type="Pfam" id="PF04888">
    <property type="entry name" value="SseC"/>
    <property type="match status" value="1"/>
</dbReference>
<evidence type="ECO:0000313" key="7">
    <source>
        <dbReference type="EMBL" id="RXN87779.1"/>
    </source>
</evidence>
<reference evidence="7 8" key="1">
    <citation type="journal article" date="2017" name="Int. J. Syst. Evol. Microbiol.">
        <title>Achromobacter aloeverae sp. nov., isolated from the root of Aloe vera (L.) Burm.f.</title>
        <authorList>
            <person name="Kuncharoen N."/>
            <person name="Muramatsu Y."/>
            <person name="Shibata C."/>
            <person name="Kamakura Y."/>
            <person name="Nakagawa Y."/>
            <person name="Tanasupawat S."/>
        </authorList>
    </citation>
    <scope>NUCLEOTIDE SEQUENCE [LARGE SCALE GENOMIC DNA]</scope>
    <source>
        <strain evidence="7 8">AVA-1</strain>
    </source>
</reference>